<keyword evidence="4" id="KW-1185">Reference proteome</keyword>
<keyword evidence="2" id="KW-0472">Membrane</keyword>
<dbReference type="Proteomes" id="UP000679126">
    <property type="component" value="Unassembled WGS sequence"/>
</dbReference>
<reference evidence="4" key="1">
    <citation type="submission" date="2021-03" db="EMBL/GenBank/DDBJ databases">
        <title>Assistant Professor.</title>
        <authorList>
            <person name="Huq M.A."/>
        </authorList>
    </citation>
    <scope>NUCLEOTIDE SEQUENCE [LARGE SCALE GENOMIC DNA]</scope>
    <source>
        <strain evidence="4">MAH-28</strain>
    </source>
</reference>
<sequence length="122" mass="13551">MAKVKVKDLAMLEQEIERLKHRSRRLEEQLGNRIDHLKGNYKKMAVNSVVPGIANSGAMGFLGGMAKTLWQSGSAKSMLTKAALTALEFIAVRFGIKLFNNIRSKRHRRKAEARAKSAGGEE</sequence>
<dbReference type="RefSeq" id="WP_209145878.1">
    <property type="nucleotide sequence ID" value="NZ_JAGHKP010000002.1"/>
</dbReference>
<feature type="transmembrane region" description="Helical" evidence="2">
    <location>
        <begin position="78"/>
        <end position="99"/>
    </location>
</feature>
<evidence type="ECO:0000313" key="4">
    <source>
        <dbReference type="Proteomes" id="UP000679126"/>
    </source>
</evidence>
<evidence type="ECO:0000256" key="1">
    <source>
        <dbReference type="SAM" id="Coils"/>
    </source>
</evidence>
<feature type="transmembrane region" description="Helical" evidence="2">
    <location>
        <begin position="44"/>
        <end position="66"/>
    </location>
</feature>
<evidence type="ECO:0008006" key="5">
    <source>
        <dbReference type="Google" id="ProtNLM"/>
    </source>
</evidence>
<keyword evidence="2" id="KW-0812">Transmembrane</keyword>
<gene>
    <name evidence="3" type="ORF">J7I43_11800</name>
</gene>
<protein>
    <recommendedName>
        <fullName evidence="5">DUF3618 domain-containing protein</fullName>
    </recommendedName>
</protein>
<keyword evidence="2" id="KW-1133">Transmembrane helix</keyword>
<accession>A0ABS3YE00</accession>
<comment type="caution">
    <text evidence="3">The sequence shown here is derived from an EMBL/GenBank/DDBJ whole genome shotgun (WGS) entry which is preliminary data.</text>
</comment>
<evidence type="ECO:0000256" key="2">
    <source>
        <dbReference type="SAM" id="Phobius"/>
    </source>
</evidence>
<dbReference type="EMBL" id="JAGHKP010000002">
    <property type="protein sequence ID" value="MBO9152900.1"/>
    <property type="molecule type" value="Genomic_DNA"/>
</dbReference>
<evidence type="ECO:0000313" key="3">
    <source>
        <dbReference type="EMBL" id="MBO9152900.1"/>
    </source>
</evidence>
<proteinExistence type="predicted"/>
<name>A0ABS3YE00_9BACT</name>
<feature type="coiled-coil region" evidence="1">
    <location>
        <begin position="2"/>
        <end position="29"/>
    </location>
</feature>
<organism evidence="3 4">
    <name type="scientific">Chitinophaga chungangae</name>
    <dbReference type="NCBI Taxonomy" id="2821488"/>
    <lineage>
        <taxon>Bacteria</taxon>
        <taxon>Pseudomonadati</taxon>
        <taxon>Bacteroidota</taxon>
        <taxon>Chitinophagia</taxon>
        <taxon>Chitinophagales</taxon>
        <taxon>Chitinophagaceae</taxon>
        <taxon>Chitinophaga</taxon>
    </lineage>
</organism>
<keyword evidence="1" id="KW-0175">Coiled coil</keyword>